<comment type="function">
    <text evidence="4">Functions in the N-end rule pathway of protein degradation where it conjugates Leu, Phe and, less efficiently, Met from aminoacyl-tRNAs to the N-termini of proteins containing an N-terminal arginine or lysine.</text>
</comment>
<evidence type="ECO:0000256" key="3">
    <source>
        <dbReference type="ARBA" id="ARBA00023315"/>
    </source>
</evidence>
<dbReference type="EC" id="2.3.2.6" evidence="4"/>
<accession>A0A8J7PBS7</accession>
<dbReference type="HAMAP" id="MF_00688">
    <property type="entry name" value="Leu_Phe_trans"/>
    <property type="match status" value="1"/>
</dbReference>
<dbReference type="FunFam" id="3.40.630.70:FF:000001">
    <property type="entry name" value="Leucyl/phenylalanyl-tRNA--protein transferase"/>
    <property type="match status" value="1"/>
</dbReference>
<dbReference type="GO" id="GO:0005737">
    <property type="term" value="C:cytoplasm"/>
    <property type="evidence" value="ECO:0007669"/>
    <property type="project" value="UniProtKB-SubCell"/>
</dbReference>
<dbReference type="PANTHER" id="PTHR30098:SF2">
    <property type="entry name" value="LEUCYL_PHENYLALANYL-TRNA--PROTEIN TRANSFERASE"/>
    <property type="match status" value="1"/>
</dbReference>
<comment type="catalytic activity">
    <reaction evidence="4">
        <text>N-terminal L-arginyl-[protein] + L-leucyl-tRNA(Leu) = N-terminal L-leucyl-L-arginyl-[protein] + tRNA(Leu) + H(+)</text>
        <dbReference type="Rhea" id="RHEA:50416"/>
        <dbReference type="Rhea" id="RHEA-COMP:9613"/>
        <dbReference type="Rhea" id="RHEA-COMP:9622"/>
        <dbReference type="Rhea" id="RHEA-COMP:12672"/>
        <dbReference type="Rhea" id="RHEA-COMP:12673"/>
        <dbReference type="ChEBI" id="CHEBI:15378"/>
        <dbReference type="ChEBI" id="CHEBI:64719"/>
        <dbReference type="ChEBI" id="CHEBI:78442"/>
        <dbReference type="ChEBI" id="CHEBI:78494"/>
        <dbReference type="ChEBI" id="CHEBI:133044"/>
        <dbReference type="EC" id="2.3.2.6"/>
    </reaction>
</comment>
<proteinExistence type="inferred from homology"/>
<comment type="caution">
    <text evidence="5">The sequence shown here is derived from an EMBL/GenBank/DDBJ whole genome shotgun (WGS) entry which is preliminary data.</text>
</comment>
<dbReference type="EMBL" id="JAFLCK010000006">
    <property type="protein sequence ID" value="MBN8659876.1"/>
    <property type="molecule type" value="Genomic_DNA"/>
</dbReference>
<evidence type="ECO:0000256" key="2">
    <source>
        <dbReference type="ARBA" id="ARBA00022679"/>
    </source>
</evidence>
<dbReference type="InterPro" id="IPR042221">
    <property type="entry name" value="Leu/Phe-tRNA_Trfase_N"/>
</dbReference>
<dbReference type="InterPro" id="IPR004616">
    <property type="entry name" value="Leu/Phe-tRNA_Trfase"/>
</dbReference>
<dbReference type="Gene3D" id="3.30.70.3550">
    <property type="entry name" value="Leucyl/phenylalanyl-tRNA-protein transferase, N-terminal domain"/>
    <property type="match status" value="1"/>
</dbReference>
<dbReference type="Proteomes" id="UP000664277">
    <property type="component" value="Unassembled WGS sequence"/>
</dbReference>
<gene>
    <name evidence="4" type="primary">aat</name>
    <name evidence="5" type="ORF">J0M35_05900</name>
</gene>
<organism evidence="5 6">
    <name type="scientific">Candidatus Obscuribacter phosphatis</name>
    <dbReference type="NCBI Taxonomy" id="1906157"/>
    <lineage>
        <taxon>Bacteria</taxon>
        <taxon>Bacillati</taxon>
        <taxon>Candidatus Melainabacteria</taxon>
        <taxon>Candidatus Obscuribacterales</taxon>
        <taxon>Candidatus Obscuribacteraceae</taxon>
        <taxon>Candidatus Obscuribacter</taxon>
    </lineage>
</organism>
<evidence type="ECO:0000256" key="1">
    <source>
        <dbReference type="ARBA" id="ARBA00022490"/>
    </source>
</evidence>
<keyword evidence="1 4" id="KW-0963">Cytoplasm</keyword>
<evidence type="ECO:0000256" key="4">
    <source>
        <dbReference type="HAMAP-Rule" id="MF_00688"/>
    </source>
</evidence>
<dbReference type="AlphaFoldDB" id="A0A8J7PBS7"/>
<evidence type="ECO:0000313" key="6">
    <source>
        <dbReference type="Proteomes" id="UP000664277"/>
    </source>
</evidence>
<dbReference type="InterPro" id="IPR042203">
    <property type="entry name" value="Leu/Phe-tRNA_Trfase_C"/>
</dbReference>
<dbReference type="NCBIfam" id="TIGR00667">
    <property type="entry name" value="aat"/>
    <property type="match status" value="1"/>
</dbReference>
<reference evidence="5" key="1">
    <citation type="submission" date="2021-02" db="EMBL/GenBank/DDBJ databases">
        <title>Genome-Resolved Metagenomics of a Microbial Community Performing Photosynthetic Biological Nutrient Removal.</title>
        <authorList>
            <person name="Mcdaniel E.A."/>
        </authorList>
    </citation>
    <scope>NUCLEOTIDE SEQUENCE</scope>
    <source>
        <strain evidence="5">UWPOB_OBS1</strain>
    </source>
</reference>
<evidence type="ECO:0000313" key="5">
    <source>
        <dbReference type="EMBL" id="MBN8659876.1"/>
    </source>
</evidence>
<protein>
    <recommendedName>
        <fullName evidence="4">Leucyl/phenylalanyl-tRNA--protein transferase</fullName>
        <ecNumber evidence="4">2.3.2.6</ecNumber>
    </recommendedName>
    <alternativeName>
        <fullName evidence="4">L/F-transferase</fullName>
    </alternativeName>
    <alternativeName>
        <fullName evidence="4">Leucyltransferase</fullName>
    </alternativeName>
    <alternativeName>
        <fullName evidence="4">Phenyalanyltransferase</fullName>
    </alternativeName>
</protein>
<sequence length="197" mass="22790">MNRNAEPPPFSKELVISAYCQGIFPMGDDDGTISWYSPDPRCIFDFDLFHVSSRLKRTIRQGVYDVRINTCFEEVMWACADRESTWINEEIVRVYVELHELGLAHSVETFFEEKLVGGLYGVSLGGAFMGESMFFRRTDASKVALVYLVERLKERGFILLDTQYQNKHLASFNSQLIARKEYLARLSRALELDCRFD</sequence>
<dbReference type="SUPFAM" id="SSF55729">
    <property type="entry name" value="Acyl-CoA N-acyltransferases (Nat)"/>
    <property type="match status" value="1"/>
</dbReference>
<dbReference type="GO" id="GO:0030163">
    <property type="term" value="P:protein catabolic process"/>
    <property type="evidence" value="ECO:0007669"/>
    <property type="project" value="UniProtKB-UniRule"/>
</dbReference>
<dbReference type="GO" id="GO:0008914">
    <property type="term" value="F:leucyl-tRNA--protein transferase activity"/>
    <property type="evidence" value="ECO:0007669"/>
    <property type="project" value="UniProtKB-UniRule"/>
</dbReference>
<comment type="subcellular location">
    <subcellularLocation>
        <location evidence="4">Cytoplasm</location>
    </subcellularLocation>
</comment>
<comment type="catalytic activity">
    <reaction evidence="4">
        <text>L-phenylalanyl-tRNA(Phe) + an N-terminal L-alpha-aminoacyl-[protein] = an N-terminal L-phenylalanyl-L-alpha-aminoacyl-[protein] + tRNA(Phe)</text>
        <dbReference type="Rhea" id="RHEA:43632"/>
        <dbReference type="Rhea" id="RHEA-COMP:9668"/>
        <dbReference type="Rhea" id="RHEA-COMP:9699"/>
        <dbReference type="Rhea" id="RHEA-COMP:10636"/>
        <dbReference type="Rhea" id="RHEA-COMP:10637"/>
        <dbReference type="ChEBI" id="CHEBI:78442"/>
        <dbReference type="ChEBI" id="CHEBI:78531"/>
        <dbReference type="ChEBI" id="CHEBI:78597"/>
        <dbReference type="ChEBI" id="CHEBI:83561"/>
        <dbReference type="EC" id="2.3.2.6"/>
    </reaction>
</comment>
<keyword evidence="2 4" id="KW-0808">Transferase</keyword>
<comment type="similarity">
    <text evidence="4">Belongs to the L/F-transferase family.</text>
</comment>
<name>A0A8J7PBS7_9BACT</name>
<dbReference type="Gene3D" id="3.40.630.70">
    <property type="entry name" value="Leucyl/phenylalanyl-tRNA-protein transferase, C-terminal domain"/>
    <property type="match status" value="1"/>
</dbReference>
<comment type="catalytic activity">
    <reaction evidence="4">
        <text>N-terminal L-lysyl-[protein] + L-leucyl-tRNA(Leu) = N-terminal L-leucyl-L-lysyl-[protein] + tRNA(Leu) + H(+)</text>
        <dbReference type="Rhea" id="RHEA:12340"/>
        <dbReference type="Rhea" id="RHEA-COMP:9613"/>
        <dbReference type="Rhea" id="RHEA-COMP:9622"/>
        <dbReference type="Rhea" id="RHEA-COMP:12670"/>
        <dbReference type="Rhea" id="RHEA-COMP:12671"/>
        <dbReference type="ChEBI" id="CHEBI:15378"/>
        <dbReference type="ChEBI" id="CHEBI:65249"/>
        <dbReference type="ChEBI" id="CHEBI:78442"/>
        <dbReference type="ChEBI" id="CHEBI:78494"/>
        <dbReference type="ChEBI" id="CHEBI:133043"/>
        <dbReference type="EC" id="2.3.2.6"/>
    </reaction>
</comment>
<dbReference type="Pfam" id="PF03588">
    <property type="entry name" value="Leu_Phe_trans"/>
    <property type="match status" value="1"/>
</dbReference>
<dbReference type="PANTHER" id="PTHR30098">
    <property type="entry name" value="LEUCYL/PHENYLALANYL-TRNA--PROTEIN TRANSFERASE"/>
    <property type="match status" value="1"/>
</dbReference>
<keyword evidence="3 4" id="KW-0012">Acyltransferase</keyword>
<dbReference type="InterPro" id="IPR016181">
    <property type="entry name" value="Acyl_CoA_acyltransferase"/>
</dbReference>